<feature type="region of interest" description="Disordered" evidence="1">
    <location>
        <begin position="223"/>
        <end position="242"/>
    </location>
</feature>
<sequence>MKKLHLFGLCMLLALPATAQWGKKIKGNGNRVTETRNVGSYEEVSVAGWFDVELVSGQEGTLEVKGEENLLEHLVTEVKNGKLVIKPESGYNLQPSSWKSDGILITIPVQDLSGVSLSGSGDIRGKTKLEAETFAAVMSGSGDIELDIESEQVEATLSGSGNLTLRGRSGSLTVSVSGSGDVDAYGLEARSVDASVSGSADIRVTATQSLKARISGSGDIHYRGNPEIIDSKSAGSGDVKKG</sequence>
<comment type="caution">
    <text evidence="4">The sequence shown here is derived from an EMBL/GenBank/DDBJ whole genome shotgun (WGS) entry which is preliminary data.</text>
</comment>
<gene>
    <name evidence="4" type="ORF">NG653_03050</name>
</gene>
<feature type="signal peptide" evidence="2">
    <location>
        <begin position="1"/>
        <end position="19"/>
    </location>
</feature>
<accession>A0ABT1AWU8</accession>
<dbReference type="PANTHER" id="PTHR39200:SF1">
    <property type="entry name" value="AUTO-TRANSPORTER ADHESIN HEAD GIN DOMAIN-CONTAINING PROTEIN-RELATED"/>
    <property type="match status" value="1"/>
</dbReference>
<protein>
    <submittedName>
        <fullName evidence="4">DUF2807 domain-containing protein</fullName>
    </submittedName>
</protein>
<name>A0ABT1AWU8_9FLAO</name>
<feature type="domain" description="Putative auto-transporter adhesin head GIN" evidence="3">
    <location>
        <begin position="41"/>
        <end position="226"/>
    </location>
</feature>
<dbReference type="Pfam" id="PF10988">
    <property type="entry name" value="DUF2807"/>
    <property type="match status" value="1"/>
</dbReference>
<feature type="chain" id="PRO_5046860667" evidence="2">
    <location>
        <begin position="20"/>
        <end position="242"/>
    </location>
</feature>
<dbReference type="EMBL" id="JAMXIB010000002">
    <property type="protein sequence ID" value="MCO5723818.1"/>
    <property type="molecule type" value="Genomic_DNA"/>
</dbReference>
<evidence type="ECO:0000256" key="1">
    <source>
        <dbReference type="SAM" id="MobiDB-lite"/>
    </source>
</evidence>
<proteinExistence type="predicted"/>
<evidence type="ECO:0000256" key="2">
    <source>
        <dbReference type="SAM" id="SignalP"/>
    </source>
</evidence>
<evidence type="ECO:0000313" key="5">
    <source>
        <dbReference type="Proteomes" id="UP001206312"/>
    </source>
</evidence>
<dbReference type="InterPro" id="IPR021255">
    <property type="entry name" value="DUF2807"/>
</dbReference>
<reference evidence="4 5" key="1">
    <citation type="submission" date="2022-06" db="EMBL/GenBank/DDBJ databases">
        <authorList>
            <person name="Xuan X."/>
        </authorList>
    </citation>
    <scope>NUCLEOTIDE SEQUENCE [LARGE SCALE GENOMIC DNA]</scope>
    <source>
        <strain evidence="4 5">2V75</strain>
    </source>
</reference>
<dbReference type="Proteomes" id="UP001206312">
    <property type="component" value="Unassembled WGS sequence"/>
</dbReference>
<dbReference type="PANTHER" id="PTHR39200">
    <property type="entry name" value="HYPOTHETICAL EXPORTED PROTEIN"/>
    <property type="match status" value="1"/>
</dbReference>
<organism evidence="4 5">
    <name type="scientific">Robiginitalea marina</name>
    <dbReference type="NCBI Taxonomy" id="2954105"/>
    <lineage>
        <taxon>Bacteria</taxon>
        <taxon>Pseudomonadati</taxon>
        <taxon>Bacteroidota</taxon>
        <taxon>Flavobacteriia</taxon>
        <taxon>Flavobacteriales</taxon>
        <taxon>Flavobacteriaceae</taxon>
        <taxon>Robiginitalea</taxon>
    </lineage>
</organism>
<dbReference type="Gene3D" id="2.160.20.120">
    <property type="match status" value="1"/>
</dbReference>
<keyword evidence="5" id="KW-1185">Reference proteome</keyword>
<keyword evidence="2" id="KW-0732">Signal</keyword>
<evidence type="ECO:0000259" key="3">
    <source>
        <dbReference type="Pfam" id="PF10988"/>
    </source>
</evidence>
<evidence type="ECO:0000313" key="4">
    <source>
        <dbReference type="EMBL" id="MCO5723818.1"/>
    </source>
</evidence>
<dbReference type="RefSeq" id="WP_252740195.1">
    <property type="nucleotide sequence ID" value="NZ_JAMXIB010000002.1"/>
</dbReference>